<keyword evidence="2" id="KW-1003">Cell membrane</keyword>
<dbReference type="GO" id="GO:0005886">
    <property type="term" value="C:plasma membrane"/>
    <property type="evidence" value="ECO:0007669"/>
    <property type="project" value="UniProtKB-SubCell"/>
</dbReference>
<evidence type="ECO:0000256" key="5">
    <source>
        <dbReference type="ARBA" id="ARBA00023136"/>
    </source>
</evidence>
<evidence type="ECO:0000256" key="1">
    <source>
        <dbReference type="ARBA" id="ARBA00004651"/>
    </source>
</evidence>
<evidence type="ECO:0000256" key="3">
    <source>
        <dbReference type="ARBA" id="ARBA00022692"/>
    </source>
</evidence>
<evidence type="ECO:0000313" key="8">
    <source>
        <dbReference type="Proteomes" id="UP001239215"/>
    </source>
</evidence>
<feature type="transmembrane region" description="Helical" evidence="6">
    <location>
        <begin position="139"/>
        <end position="164"/>
    </location>
</feature>
<dbReference type="EMBL" id="JAUTAN010000001">
    <property type="protein sequence ID" value="MDQ1104637.1"/>
    <property type="molecule type" value="Genomic_DNA"/>
</dbReference>
<evidence type="ECO:0000313" key="7">
    <source>
        <dbReference type="EMBL" id="MDQ1104637.1"/>
    </source>
</evidence>
<dbReference type="PANTHER" id="PTHR30213">
    <property type="entry name" value="INNER MEMBRANE PROTEIN YHJD"/>
    <property type="match status" value="1"/>
</dbReference>
<proteinExistence type="predicted"/>
<comment type="subcellular location">
    <subcellularLocation>
        <location evidence="1">Cell membrane</location>
        <topology evidence="1">Multi-pass membrane protein</topology>
    </subcellularLocation>
</comment>
<gene>
    <name evidence="7" type="ORF">QE405_001921</name>
</gene>
<accession>A0AAJ1U7B8</accession>
<feature type="transmembrane region" description="Helical" evidence="6">
    <location>
        <begin position="97"/>
        <end position="118"/>
    </location>
</feature>
<dbReference type="InterPro" id="IPR017039">
    <property type="entry name" value="Virul_fac_BrkB"/>
</dbReference>
<name>A0AAJ1U7B8_9ACTN</name>
<protein>
    <submittedName>
        <fullName evidence="7">Membrane protein</fullName>
    </submittedName>
</protein>
<keyword evidence="4 6" id="KW-1133">Transmembrane helix</keyword>
<feature type="transmembrane region" description="Helical" evidence="6">
    <location>
        <begin position="248"/>
        <end position="273"/>
    </location>
</feature>
<comment type="caution">
    <text evidence="7">The sequence shown here is derived from an EMBL/GenBank/DDBJ whole genome shotgun (WGS) entry which is preliminary data.</text>
</comment>
<evidence type="ECO:0000256" key="2">
    <source>
        <dbReference type="ARBA" id="ARBA00022475"/>
    </source>
</evidence>
<keyword evidence="3 6" id="KW-0812">Transmembrane</keyword>
<evidence type="ECO:0000256" key="6">
    <source>
        <dbReference type="SAM" id="Phobius"/>
    </source>
</evidence>
<feature type="transmembrane region" description="Helical" evidence="6">
    <location>
        <begin position="34"/>
        <end position="62"/>
    </location>
</feature>
<evidence type="ECO:0000256" key="4">
    <source>
        <dbReference type="ARBA" id="ARBA00022989"/>
    </source>
</evidence>
<feature type="transmembrane region" description="Helical" evidence="6">
    <location>
        <begin position="176"/>
        <end position="197"/>
    </location>
</feature>
<dbReference type="RefSeq" id="WP_307200141.1">
    <property type="nucleotide sequence ID" value="NZ_JAUTAN010000001.1"/>
</dbReference>
<organism evidence="7 8">
    <name type="scientific">Nocardioides zeae</name>
    <dbReference type="NCBI Taxonomy" id="1457234"/>
    <lineage>
        <taxon>Bacteria</taxon>
        <taxon>Bacillati</taxon>
        <taxon>Actinomycetota</taxon>
        <taxon>Actinomycetes</taxon>
        <taxon>Propionibacteriales</taxon>
        <taxon>Nocardioidaceae</taxon>
        <taxon>Nocardioides</taxon>
    </lineage>
</organism>
<dbReference type="Proteomes" id="UP001239215">
    <property type="component" value="Unassembled WGS sequence"/>
</dbReference>
<dbReference type="AlphaFoldDB" id="A0AAJ1U7B8"/>
<dbReference type="PANTHER" id="PTHR30213:SF1">
    <property type="entry name" value="INNER MEMBRANE PROTEIN YHJD"/>
    <property type="match status" value="1"/>
</dbReference>
<dbReference type="Pfam" id="PF03631">
    <property type="entry name" value="Virul_fac_BrkB"/>
    <property type="match status" value="1"/>
</dbReference>
<keyword evidence="5 6" id="KW-0472">Membrane</keyword>
<sequence>MGIVGGLDRFQRRFPPVSMPLATIYKYGDDQGAYLAAIISFYAFIGIFPLLLLATSILGFVLQDQPDLRAEVLNSALSNFPIVGDQLGRPEGIQGSVSAIVFGSIAALYGSMGLGLALQNAMNIAWAVPRNSRPNPFLLRFKSLVLLAAGGISVLAVTAVSVIGNNTEVFGALGGVGRLLISVATILATGLVLSVLFRLSAARSHSLLAALPGALFAAATWHGLQYAGAAYVTHVLGRTSSMNQTFGLVLGLMGLIYVASIVVVLAIEVNVVLARRLYPRALLTPFTDDVDLTDADKRAYTAYARAQRHKGFEEVTVTFKPVERDNADTVAMTTLRTDDGTQEER</sequence>
<reference evidence="7" key="1">
    <citation type="submission" date="2023-07" db="EMBL/GenBank/DDBJ databases">
        <title>Functional and genomic diversity of the sorghum phyllosphere microbiome.</title>
        <authorList>
            <person name="Shade A."/>
        </authorList>
    </citation>
    <scope>NUCLEOTIDE SEQUENCE</scope>
    <source>
        <strain evidence="7">SORGH_AS_1067</strain>
    </source>
</reference>
<feature type="transmembrane region" description="Helical" evidence="6">
    <location>
        <begin position="209"/>
        <end position="228"/>
    </location>
</feature>